<reference evidence="3" key="1">
    <citation type="submission" date="2020-06" db="EMBL/GenBank/DDBJ databases">
        <authorList>
            <person name="Li T."/>
            <person name="Hu X."/>
            <person name="Zhang T."/>
            <person name="Song X."/>
            <person name="Zhang H."/>
            <person name="Dai N."/>
            <person name="Sheng W."/>
            <person name="Hou X."/>
            <person name="Wei L."/>
        </authorList>
    </citation>
    <scope>NUCLEOTIDE SEQUENCE</scope>
    <source>
        <strain evidence="3">K16</strain>
        <tissue evidence="3">Leaf</tissue>
    </source>
</reference>
<dbReference type="PANTHER" id="PTHR36787">
    <property type="entry name" value="TRANSMEMBRANE PROTEIN"/>
    <property type="match status" value="1"/>
</dbReference>
<feature type="region of interest" description="Disordered" evidence="1">
    <location>
        <begin position="228"/>
        <end position="269"/>
    </location>
</feature>
<name>A0AAE1WEN4_9LAMI</name>
<protein>
    <recommendedName>
        <fullName evidence="5">Transmembrane protein</fullName>
    </recommendedName>
</protein>
<sequence length="320" mass="34726">MAEGPGTQPSTSSSDHSSSQDSPKKQTQLIPSGQLPSQKGMPEPHFHESLTDMSAPTFGSLKSANGNIPTFPIMYPALVPGLFPPHQDQEQINRGPGLYAVPVLPYMQPIAGFPPNTLIPFTYNIPTERSSAQVRGVGGEQGQPGEQPQQQQEAGPQRQVVVRRFQIAIQLDLLLILKLAAVIFLFNQDGSRQRLTLLVFFASLVYLYQTGALAPVIRWLSQGMRRAAAPPQPPRPPVRADNLPVAGGQGNENGGLAEGQPVGENENQQVNDGNRAIENEHAGEPGQVEVGNRWWGIVKEIQMIVFGFITSLLPGFHNID</sequence>
<keyword evidence="4" id="KW-1185">Reference proteome</keyword>
<feature type="compositionally biased region" description="Polar residues" evidence="1">
    <location>
        <begin position="25"/>
        <end position="37"/>
    </location>
</feature>
<keyword evidence="2" id="KW-0812">Transmembrane</keyword>
<feature type="compositionally biased region" description="Low complexity" evidence="1">
    <location>
        <begin position="143"/>
        <end position="155"/>
    </location>
</feature>
<feature type="compositionally biased region" description="Low complexity" evidence="1">
    <location>
        <begin position="7"/>
        <end position="21"/>
    </location>
</feature>
<dbReference type="EMBL" id="JACGWL010000011">
    <property type="protein sequence ID" value="KAK4391980.1"/>
    <property type="molecule type" value="Genomic_DNA"/>
</dbReference>
<evidence type="ECO:0000313" key="3">
    <source>
        <dbReference type="EMBL" id="KAK4391980.1"/>
    </source>
</evidence>
<keyword evidence="2" id="KW-1133">Transmembrane helix</keyword>
<evidence type="ECO:0000256" key="1">
    <source>
        <dbReference type="SAM" id="MobiDB-lite"/>
    </source>
</evidence>
<comment type="caution">
    <text evidence="3">The sequence shown here is derived from an EMBL/GenBank/DDBJ whole genome shotgun (WGS) entry which is preliminary data.</text>
</comment>
<proteinExistence type="predicted"/>
<feature type="region of interest" description="Disordered" evidence="1">
    <location>
        <begin position="1"/>
        <end position="58"/>
    </location>
</feature>
<dbReference type="AlphaFoldDB" id="A0AAE1WEN4"/>
<accession>A0AAE1WEN4</accession>
<dbReference type="Proteomes" id="UP001289374">
    <property type="component" value="Unassembled WGS sequence"/>
</dbReference>
<feature type="transmembrane region" description="Helical" evidence="2">
    <location>
        <begin position="198"/>
        <end position="217"/>
    </location>
</feature>
<evidence type="ECO:0008006" key="5">
    <source>
        <dbReference type="Google" id="ProtNLM"/>
    </source>
</evidence>
<keyword evidence="2" id="KW-0472">Membrane</keyword>
<organism evidence="3 4">
    <name type="scientific">Sesamum angolense</name>
    <dbReference type="NCBI Taxonomy" id="2727404"/>
    <lineage>
        <taxon>Eukaryota</taxon>
        <taxon>Viridiplantae</taxon>
        <taxon>Streptophyta</taxon>
        <taxon>Embryophyta</taxon>
        <taxon>Tracheophyta</taxon>
        <taxon>Spermatophyta</taxon>
        <taxon>Magnoliopsida</taxon>
        <taxon>eudicotyledons</taxon>
        <taxon>Gunneridae</taxon>
        <taxon>Pentapetalae</taxon>
        <taxon>asterids</taxon>
        <taxon>lamiids</taxon>
        <taxon>Lamiales</taxon>
        <taxon>Pedaliaceae</taxon>
        <taxon>Sesamum</taxon>
    </lineage>
</organism>
<feature type="compositionally biased region" description="Gly residues" evidence="1">
    <location>
        <begin position="247"/>
        <end position="257"/>
    </location>
</feature>
<evidence type="ECO:0000256" key="2">
    <source>
        <dbReference type="SAM" id="Phobius"/>
    </source>
</evidence>
<feature type="region of interest" description="Disordered" evidence="1">
    <location>
        <begin position="132"/>
        <end position="155"/>
    </location>
</feature>
<evidence type="ECO:0000313" key="4">
    <source>
        <dbReference type="Proteomes" id="UP001289374"/>
    </source>
</evidence>
<gene>
    <name evidence="3" type="ORF">Sango_1975800</name>
</gene>
<reference evidence="3" key="2">
    <citation type="journal article" date="2024" name="Plant">
        <title>Genomic evolution and insights into agronomic trait innovations of Sesamum species.</title>
        <authorList>
            <person name="Miao H."/>
            <person name="Wang L."/>
            <person name="Qu L."/>
            <person name="Liu H."/>
            <person name="Sun Y."/>
            <person name="Le M."/>
            <person name="Wang Q."/>
            <person name="Wei S."/>
            <person name="Zheng Y."/>
            <person name="Lin W."/>
            <person name="Duan Y."/>
            <person name="Cao H."/>
            <person name="Xiong S."/>
            <person name="Wang X."/>
            <person name="Wei L."/>
            <person name="Li C."/>
            <person name="Ma Q."/>
            <person name="Ju M."/>
            <person name="Zhao R."/>
            <person name="Li G."/>
            <person name="Mu C."/>
            <person name="Tian Q."/>
            <person name="Mei H."/>
            <person name="Zhang T."/>
            <person name="Gao T."/>
            <person name="Zhang H."/>
        </authorList>
    </citation>
    <scope>NUCLEOTIDE SEQUENCE</scope>
    <source>
        <strain evidence="3">K16</strain>
    </source>
</reference>
<feature type="transmembrane region" description="Helical" evidence="2">
    <location>
        <begin position="167"/>
        <end position="186"/>
    </location>
</feature>